<organism evidence="1 2">
    <name type="scientific">Puia dinghuensis</name>
    <dbReference type="NCBI Taxonomy" id="1792502"/>
    <lineage>
        <taxon>Bacteria</taxon>
        <taxon>Pseudomonadati</taxon>
        <taxon>Bacteroidota</taxon>
        <taxon>Chitinophagia</taxon>
        <taxon>Chitinophagales</taxon>
        <taxon>Chitinophagaceae</taxon>
        <taxon>Puia</taxon>
    </lineage>
</organism>
<reference evidence="1" key="1">
    <citation type="journal article" date="2014" name="Int. J. Syst. Evol. Microbiol.">
        <title>Complete genome sequence of Corynebacterium casei LMG S-19264T (=DSM 44701T), isolated from a smear-ripened cheese.</title>
        <authorList>
            <consortium name="US DOE Joint Genome Institute (JGI-PGF)"/>
            <person name="Walter F."/>
            <person name="Albersmeier A."/>
            <person name="Kalinowski J."/>
            <person name="Ruckert C."/>
        </authorList>
    </citation>
    <scope>NUCLEOTIDE SEQUENCE</scope>
    <source>
        <strain evidence="1">CGMCC 1.15448</strain>
    </source>
</reference>
<name>A0A8J2UDE2_9BACT</name>
<gene>
    <name evidence="1" type="ORF">GCM10011511_24980</name>
</gene>
<sequence>METKAHIKDRMLKAASAAWGYADKIKESDFDPLLSLLMEVYAAELEKISNEISMSRERVLQKMVQLMAPDVLTAPIPASAILSVQSMEEHLLLEQREQFVGTHPQDGAELWFSPAGNYGVTDTRVEYMAAGRRLFRYTAPGERETWSTLADPLFPNELWLGLTGDATALRGAQFYFDCSDAGAAVLYHHLPETKWYYGGEQLSTTAGFNQPNPFDNEMTGWLRAPHHIGAAITRMVRNIHRHRFLHITADTRLSKTDVVPPFAETPEKICWINISFPENIHGSLLANLHCQTNCFPVVNRQLHELTYRLKDWINIIPLRCEQGRQFFDLHSVIDQDRNPLLASGERGSGADAGDPKVILRRGGTGRFDERDARAVTEHLLQLLRDESAAFSFYNRDFITAEVKQVQQVINRLSQEMEKAIPTADPVPYLEVTTTSEIVNRHLVVEYWSTQGAKANGIRNGTPLMAYKNGGLRQGQIFLVTPTQGGRDRLAPHESIPAYKSAVLSKDRIMSTEDIRLFCIRELGAKARTVEVKKGVMIAQGRQAGYVKTIDVLIRLDNREFALLQQAGTLDHWKETLQSGLSERSMAFMPFRVFFEREEKINHVIA</sequence>
<protein>
    <submittedName>
        <fullName evidence="1">Uncharacterized protein</fullName>
    </submittedName>
</protein>
<reference evidence="1" key="2">
    <citation type="submission" date="2020-09" db="EMBL/GenBank/DDBJ databases">
        <authorList>
            <person name="Sun Q."/>
            <person name="Zhou Y."/>
        </authorList>
    </citation>
    <scope>NUCLEOTIDE SEQUENCE</scope>
    <source>
        <strain evidence="1">CGMCC 1.15448</strain>
    </source>
</reference>
<dbReference type="RefSeq" id="WP_188932001.1">
    <property type="nucleotide sequence ID" value="NZ_BMJC01000002.1"/>
</dbReference>
<dbReference type="EMBL" id="BMJC01000002">
    <property type="protein sequence ID" value="GGB00705.1"/>
    <property type="molecule type" value="Genomic_DNA"/>
</dbReference>
<evidence type="ECO:0000313" key="2">
    <source>
        <dbReference type="Proteomes" id="UP000607559"/>
    </source>
</evidence>
<accession>A0A8J2UDE2</accession>
<keyword evidence="2" id="KW-1185">Reference proteome</keyword>
<evidence type="ECO:0000313" key="1">
    <source>
        <dbReference type="EMBL" id="GGB00705.1"/>
    </source>
</evidence>
<comment type="caution">
    <text evidence="1">The sequence shown here is derived from an EMBL/GenBank/DDBJ whole genome shotgun (WGS) entry which is preliminary data.</text>
</comment>
<dbReference type="Proteomes" id="UP000607559">
    <property type="component" value="Unassembled WGS sequence"/>
</dbReference>
<dbReference type="AlphaFoldDB" id="A0A8J2UDE2"/>
<proteinExistence type="predicted"/>